<keyword evidence="1" id="KW-0489">Methyltransferase</keyword>
<evidence type="ECO:0000313" key="1">
    <source>
        <dbReference type="EMBL" id="AWM36435.1"/>
    </source>
</evidence>
<dbReference type="PANTHER" id="PTHR14614">
    <property type="entry name" value="HEPATOCELLULAR CARCINOMA-ASSOCIATED ANTIGEN"/>
    <property type="match status" value="1"/>
</dbReference>
<dbReference type="Proteomes" id="UP000245802">
    <property type="component" value="Chromosome"/>
</dbReference>
<dbReference type="GO" id="GO:0008168">
    <property type="term" value="F:methyltransferase activity"/>
    <property type="evidence" value="ECO:0007669"/>
    <property type="project" value="UniProtKB-KW"/>
</dbReference>
<dbReference type="SUPFAM" id="SSF53335">
    <property type="entry name" value="S-adenosyl-L-methionine-dependent methyltransferases"/>
    <property type="match status" value="1"/>
</dbReference>
<dbReference type="RefSeq" id="WP_010044443.1">
    <property type="nucleotide sequence ID" value="NZ_CP025958.1"/>
</dbReference>
<dbReference type="AlphaFoldDB" id="A0A2Z3GZZ4"/>
<sequence length="229" mass="25306">MSRPTHAPLLNTTAGDFPLAECKLKVGGRQWSLLHAAAILNRDTEDRFVTDPDNPLPYGAVLWPASIALAHEIAVRESEFRGRSVLELGAGTGLPGIVAASLGARVVQTDRNELAIHLCQTNCARNQVTGVEHREADWTEWTDTTRYDWIIGSDVLYAHTLHDELRSIFRTNLAPGGRVLLADPYRNVSRHLLEEMVEAGWRAAHSRWSIGETGNPRPVAVYEMSPPVS</sequence>
<dbReference type="InterPro" id="IPR029063">
    <property type="entry name" value="SAM-dependent_MTases_sf"/>
</dbReference>
<accession>A0A2Z3GZZ4</accession>
<keyword evidence="1" id="KW-0808">Transferase</keyword>
<organism evidence="1 2">
    <name type="scientific">Gemmata obscuriglobus</name>
    <dbReference type="NCBI Taxonomy" id="114"/>
    <lineage>
        <taxon>Bacteria</taxon>
        <taxon>Pseudomonadati</taxon>
        <taxon>Planctomycetota</taxon>
        <taxon>Planctomycetia</taxon>
        <taxon>Gemmatales</taxon>
        <taxon>Gemmataceae</taxon>
        <taxon>Gemmata</taxon>
    </lineage>
</organism>
<protein>
    <submittedName>
        <fullName evidence="1">Methyltransferase domain-containing protein</fullName>
    </submittedName>
</protein>
<gene>
    <name evidence="1" type="ORF">C1280_04975</name>
</gene>
<name>A0A2Z3GZZ4_9BACT</name>
<dbReference type="KEGG" id="gog:C1280_04975"/>
<dbReference type="Gene3D" id="3.40.50.150">
    <property type="entry name" value="Vaccinia Virus protein VP39"/>
    <property type="match status" value="1"/>
</dbReference>
<dbReference type="GO" id="GO:0032259">
    <property type="term" value="P:methylation"/>
    <property type="evidence" value="ECO:0007669"/>
    <property type="project" value="UniProtKB-KW"/>
</dbReference>
<dbReference type="Pfam" id="PF10294">
    <property type="entry name" value="Methyltransf_16"/>
    <property type="match status" value="1"/>
</dbReference>
<reference evidence="1 2" key="1">
    <citation type="submission" date="2018-01" db="EMBL/GenBank/DDBJ databases">
        <title>G. obscuriglobus.</title>
        <authorList>
            <person name="Franke J."/>
            <person name="Blomberg W."/>
            <person name="Selmecki A."/>
        </authorList>
    </citation>
    <scope>NUCLEOTIDE SEQUENCE [LARGE SCALE GENOMIC DNA]</scope>
    <source>
        <strain evidence="1 2">DSM 5831</strain>
    </source>
</reference>
<evidence type="ECO:0000313" key="2">
    <source>
        <dbReference type="Proteomes" id="UP000245802"/>
    </source>
</evidence>
<dbReference type="CDD" id="cd02440">
    <property type="entry name" value="AdoMet_MTases"/>
    <property type="match status" value="1"/>
</dbReference>
<dbReference type="InterPro" id="IPR019410">
    <property type="entry name" value="Methyltransf_16"/>
</dbReference>
<dbReference type="OrthoDB" id="264333at2"/>
<proteinExistence type="predicted"/>
<keyword evidence="2" id="KW-1185">Reference proteome</keyword>
<dbReference type="EMBL" id="CP025958">
    <property type="protein sequence ID" value="AWM36435.1"/>
    <property type="molecule type" value="Genomic_DNA"/>
</dbReference>